<feature type="transmembrane region" description="Helical" evidence="6">
    <location>
        <begin position="27"/>
        <end position="47"/>
    </location>
</feature>
<feature type="transmembrane region" description="Helical" evidence="6">
    <location>
        <begin position="389"/>
        <end position="409"/>
    </location>
</feature>
<dbReference type="InterPro" id="IPR005829">
    <property type="entry name" value="Sugar_transporter_CS"/>
</dbReference>
<dbReference type="GO" id="GO:0005351">
    <property type="term" value="F:carbohydrate:proton symporter activity"/>
    <property type="evidence" value="ECO:0007669"/>
    <property type="project" value="TreeGrafter"/>
</dbReference>
<dbReference type="GO" id="GO:0016020">
    <property type="term" value="C:membrane"/>
    <property type="evidence" value="ECO:0007669"/>
    <property type="project" value="UniProtKB-SubCell"/>
</dbReference>
<accession>A0A178CWI9</accession>
<evidence type="ECO:0000256" key="4">
    <source>
        <dbReference type="ARBA" id="ARBA00022989"/>
    </source>
</evidence>
<dbReference type="OrthoDB" id="6133115at2759"/>
<evidence type="ECO:0000256" key="6">
    <source>
        <dbReference type="SAM" id="Phobius"/>
    </source>
</evidence>
<dbReference type="InterPro" id="IPR050360">
    <property type="entry name" value="MFS_Sugar_Transporters"/>
</dbReference>
<dbReference type="PANTHER" id="PTHR48022:SF64">
    <property type="entry name" value="MAJOR FACILITATOR SUPERFAMILY (MFS) PROFILE DOMAIN-CONTAINING PROTEIN"/>
    <property type="match status" value="1"/>
</dbReference>
<feature type="domain" description="Major facilitator superfamily (MFS) profile" evidence="7">
    <location>
        <begin position="34"/>
        <end position="444"/>
    </location>
</feature>
<dbReference type="PROSITE" id="PS50850">
    <property type="entry name" value="MFS"/>
    <property type="match status" value="1"/>
</dbReference>
<comment type="subcellular location">
    <subcellularLocation>
        <location evidence="1">Membrane</location>
        <topology evidence="1">Multi-pass membrane protein</topology>
    </subcellularLocation>
</comment>
<evidence type="ECO:0000256" key="1">
    <source>
        <dbReference type="ARBA" id="ARBA00004141"/>
    </source>
</evidence>
<feature type="transmembrane region" description="Helical" evidence="6">
    <location>
        <begin position="322"/>
        <end position="344"/>
    </location>
</feature>
<dbReference type="GeneID" id="34590622"/>
<keyword evidence="9" id="KW-1185">Reference proteome</keyword>
<evidence type="ECO:0000259" key="7">
    <source>
        <dbReference type="PROSITE" id="PS50850"/>
    </source>
</evidence>
<feature type="transmembrane region" description="Helical" evidence="6">
    <location>
        <begin position="102"/>
        <end position="120"/>
    </location>
</feature>
<feature type="transmembrane region" description="Helical" evidence="6">
    <location>
        <begin position="132"/>
        <end position="152"/>
    </location>
</feature>
<dbReference type="InterPro" id="IPR036259">
    <property type="entry name" value="MFS_trans_sf"/>
</dbReference>
<evidence type="ECO:0000313" key="9">
    <source>
        <dbReference type="Proteomes" id="UP000185904"/>
    </source>
</evidence>
<dbReference type="InterPro" id="IPR005828">
    <property type="entry name" value="MFS_sugar_transport-like"/>
</dbReference>
<dbReference type="EMBL" id="LVCJ01000049">
    <property type="protein sequence ID" value="OAL33523.1"/>
    <property type="molecule type" value="Genomic_DNA"/>
</dbReference>
<evidence type="ECO:0000256" key="2">
    <source>
        <dbReference type="ARBA" id="ARBA00010992"/>
    </source>
</evidence>
<dbReference type="RefSeq" id="XP_022498535.1">
    <property type="nucleotide sequence ID" value="XM_022645496.1"/>
</dbReference>
<feature type="transmembrane region" description="Helical" evidence="6">
    <location>
        <begin position="190"/>
        <end position="213"/>
    </location>
</feature>
<keyword evidence="5 6" id="KW-0472">Membrane</keyword>
<dbReference type="InterPro" id="IPR020846">
    <property type="entry name" value="MFS_dom"/>
</dbReference>
<evidence type="ECO:0000256" key="3">
    <source>
        <dbReference type="ARBA" id="ARBA00022692"/>
    </source>
</evidence>
<sequence>MSGPPTHSVAEILAQSKESRLGLTRSLFRLYLVLIPACLVVCATNGYDGSVLNGLQAVASWKETFNRPRGALLGIISASYPLGAICSTPISAPISDRFGRRWCIAIGSAIMIAGVVIQTASNTMGVFIGGRVVVGFGITLALAAAPVLISELAHPRHRVLFTSLYNTSFYLGSLLAAWVTFGSYRMNSMWAWRLPTLLHALPALVQIIFVFFLDESPRWLLFKDRAEDAYAILVKHHADGNPHDPLDQAEFFEIDRTLRAEKEVAAWSGVGLVSYYLVKILNSIGVTTQREQTLINGALSTVNYATGLAAAIMTTKIGRRKMFIGGGVAMWLTFTSLAISIAVYNEQHSKPAGKSALGFIFIYYTGYNICLNPLLYLYPTEVLPFRLRATGLSILVFFNKAALFFNQFVNPIGMDDLGWKYYFVYVGWLLFEIAVFYFLFPETKGHTLENAAKVFEDDRGLKQDPEASASIDYATTGKEEELPKLNDSANLRKAESYYLLARRRIGLLGQSINASQCHFLSGVYLMYALRPVEAFQEFHQASVLYQIYLKLSHSSAKTTQVRKLEQRMYWSCFKSECEILFELPLPESGIADFEYPHLFPSPPEPVNVGSSSPMLDVFTTSPVSSSSLRATGNSTLQREHEQSWFYYLSEIALRRIGNRVLNSFYGGEHNLWENMDLQSMIDVGQEFVDLLSQWHNSLPELLTYDQHHLNNIPEEELPFMIRTRVLGIKTLIFRPFLFYAPHHPEQALQQPVIQPYVQQAVELSIHVIENSSVRHRHHGTWYTCRMSISAALSLLAASRTDIIRLPQDWELAVQLAIETLLYWEAEAPGDLRKARGILEDLLAQTVVSRGE</sequence>
<name>A0A178CWI9_9EURO</name>
<reference evidence="8 9" key="1">
    <citation type="submission" date="2016-03" db="EMBL/GenBank/DDBJ databases">
        <title>The draft genome sequence of Fonsecaea nubica causative agent of cutaneous subcutaneous infection in human host.</title>
        <authorList>
            <person name="Costa F."/>
            <person name="Sybren D.H."/>
            <person name="Raittz R.T."/>
            <person name="Weiss V.A."/>
            <person name="Leao A.C."/>
            <person name="Gomes R."/>
            <person name="De Souza E.M."/>
            <person name="Pedrosa F.O."/>
            <person name="Steffens M.B."/>
            <person name="Bombassaro A."/>
            <person name="Tadra-Sfeir M.Z."/>
            <person name="Moreno L.F."/>
            <person name="Najafzadeh M.J."/>
            <person name="Felipe M.S."/>
            <person name="Teixeira M."/>
            <person name="Sun J."/>
            <person name="Xi L."/>
            <person name="Castro M.A."/>
            <person name="Vicente V.A."/>
        </authorList>
    </citation>
    <scope>NUCLEOTIDE SEQUENCE [LARGE SCALE GENOMIC DNA]</scope>
    <source>
        <strain evidence="8 9">CBS 269.64</strain>
    </source>
</reference>
<organism evidence="8 9">
    <name type="scientific">Fonsecaea nubica</name>
    <dbReference type="NCBI Taxonomy" id="856822"/>
    <lineage>
        <taxon>Eukaryota</taxon>
        <taxon>Fungi</taxon>
        <taxon>Dikarya</taxon>
        <taxon>Ascomycota</taxon>
        <taxon>Pezizomycotina</taxon>
        <taxon>Eurotiomycetes</taxon>
        <taxon>Chaetothyriomycetidae</taxon>
        <taxon>Chaetothyriales</taxon>
        <taxon>Herpotrichiellaceae</taxon>
        <taxon>Fonsecaea</taxon>
    </lineage>
</organism>
<evidence type="ECO:0000256" key="5">
    <source>
        <dbReference type="ARBA" id="ARBA00023136"/>
    </source>
</evidence>
<dbReference type="Pfam" id="PF00083">
    <property type="entry name" value="Sugar_tr"/>
    <property type="match status" value="2"/>
</dbReference>
<dbReference type="Proteomes" id="UP000185904">
    <property type="component" value="Unassembled WGS sequence"/>
</dbReference>
<dbReference type="PANTHER" id="PTHR48022">
    <property type="entry name" value="PLASTIDIC GLUCOSE TRANSPORTER 4"/>
    <property type="match status" value="1"/>
</dbReference>
<comment type="caution">
    <text evidence="8">The sequence shown here is derived from an EMBL/GenBank/DDBJ whole genome shotgun (WGS) entry which is preliminary data.</text>
</comment>
<dbReference type="SUPFAM" id="SSF103473">
    <property type="entry name" value="MFS general substrate transporter"/>
    <property type="match status" value="1"/>
</dbReference>
<dbReference type="CDD" id="cd12148">
    <property type="entry name" value="fungal_TF_MHR"/>
    <property type="match status" value="1"/>
</dbReference>
<feature type="transmembrane region" description="Helical" evidence="6">
    <location>
        <begin position="356"/>
        <end position="377"/>
    </location>
</feature>
<comment type="similarity">
    <text evidence="2">Belongs to the major facilitator superfamily. Sugar transporter (TC 2.A.1.1) family.</text>
</comment>
<proteinExistence type="inferred from homology"/>
<keyword evidence="3 6" id="KW-0812">Transmembrane</keyword>
<keyword evidence="4 6" id="KW-1133">Transmembrane helix</keyword>
<dbReference type="PROSITE" id="PS00216">
    <property type="entry name" value="SUGAR_TRANSPORT_1"/>
    <property type="match status" value="1"/>
</dbReference>
<dbReference type="AlphaFoldDB" id="A0A178CWI9"/>
<dbReference type="Gene3D" id="1.20.1250.20">
    <property type="entry name" value="MFS general substrate transporter like domains"/>
    <property type="match status" value="2"/>
</dbReference>
<feature type="transmembrane region" description="Helical" evidence="6">
    <location>
        <begin position="70"/>
        <end position="90"/>
    </location>
</feature>
<protein>
    <recommendedName>
        <fullName evidence="7">Major facilitator superfamily (MFS) profile domain-containing protein</fullName>
    </recommendedName>
</protein>
<feature type="transmembrane region" description="Helical" evidence="6">
    <location>
        <begin position="421"/>
        <end position="440"/>
    </location>
</feature>
<evidence type="ECO:0000313" key="8">
    <source>
        <dbReference type="EMBL" id="OAL33523.1"/>
    </source>
</evidence>
<gene>
    <name evidence="8" type="ORF">AYO20_07209</name>
</gene>
<feature type="transmembrane region" description="Helical" evidence="6">
    <location>
        <begin position="164"/>
        <end position="184"/>
    </location>
</feature>